<protein>
    <submittedName>
        <fullName evidence="1">GM21589</fullName>
    </submittedName>
</protein>
<dbReference type="HOGENOM" id="CLU_2690462_0_0_1"/>
<gene>
    <name evidence="1" type="primary">Dsec\GM21589</name>
    <name evidence="1" type="ORF">Dsec_GM21589</name>
</gene>
<name>B4HRT3_DROSE</name>
<proteinExistence type="predicted"/>
<dbReference type="AlphaFoldDB" id="B4HRT3"/>
<evidence type="ECO:0000313" key="1">
    <source>
        <dbReference type="EMBL" id="EDW47947.1"/>
    </source>
</evidence>
<keyword evidence="2" id="KW-1185">Reference proteome</keyword>
<dbReference type="Proteomes" id="UP000001292">
    <property type="component" value="Unassembled WGS sequence"/>
</dbReference>
<dbReference type="EMBL" id="CH480816">
    <property type="protein sequence ID" value="EDW47947.1"/>
    <property type="molecule type" value="Genomic_DNA"/>
</dbReference>
<organism evidence="2">
    <name type="scientific">Drosophila sechellia</name>
    <name type="common">Fruit fly</name>
    <dbReference type="NCBI Taxonomy" id="7238"/>
    <lineage>
        <taxon>Eukaryota</taxon>
        <taxon>Metazoa</taxon>
        <taxon>Ecdysozoa</taxon>
        <taxon>Arthropoda</taxon>
        <taxon>Hexapoda</taxon>
        <taxon>Insecta</taxon>
        <taxon>Pterygota</taxon>
        <taxon>Neoptera</taxon>
        <taxon>Endopterygota</taxon>
        <taxon>Diptera</taxon>
        <taxon>Brachycera</taxon>
        <taxon>Muscomorpha</taxon>
        <taxon>Ephydroidea</taxon>
        <taxon>Drosophilidae</taxon>
        <taxon>Drosophila</taxon>
        <taxon>Sophophora</taxon>
    </lineage>
</organism>
<accession>B4HRT3</accession>
<evidence type="ECO:0000313" key="2">
    <source>
        <dbReference type="Proteomes" id="UP000001292"/>
    </source>
</evidence>
<reference evidence="1 2" key="1">
    <citation type="journal article" date="2007" name="Nature">
        <title>Evolution of genes and genomes on the Drosophila phylogeny.</title>
        <authorList>
            <consortium name="Drosophila 12 Genomes Consortium"/>
            <person name="Clark A.G."/>
            <person name="Eisen M.B."/>
            <person name="Smith D.R."/>
            <person name="Bergman C.M."/>
            <person name="Oliver B."/>
            <person name="Markow T.A."/>
            <person name="Kaufman T.C."/>
            <person name="Kellis M."/>
            <person name="Gelbart W."/>
            <person name="Iyer V.N."/>
            <person name="Pollard D.A."/>
            <person name="Sackton T.B."/>
            <person name="Larracuente A.M."/>
            <person name="Singh N.D."/>
            <person name="Abad J.P."/>
            <person name="Abt D.N."/>
            <person name="Adryan B."/>
            <person name="Aguade M."/>
            <person name="Akashi H."/>
            <person name="Anderson W.W."/>
            <person name="Aquadro C.F."/>
            <person name="Ardell D.H."/>
            <person name="Arguello R."/>
            <person name="Artieri C.G."/>
            <person name="Barbash D.A."/>
            <person name="Barker D."/>
            <person name="Barsanti P."/>
            <person name="Batterham P."/>
            <person name="Batzoglou S."/>
            <person name="Begun D."/>
            <person name="Bhutkar A."/>
            <person name="Blanco E."/>
            <person name="Bosak S.A."/>
            <person name="Bradley R.K."/>
            <person name="Brand A.D."/>
            <person name="Brent M.R."/>
            <person name="Brooks A.N."/>
            <person name="Brown R.H."/>
            <person name="Butlin R.K."/>
            <person name="Caggese C."/>
            <person name="Calvi B.R."/>
            <person name="Bernardo de Carvalho A."/>
            <person name="Caspi A."/>
            <person name="Castrezana S."/>
            <person name="Celniker S.E."/>
            <person name="Chang J.L."/>
            <person name="Chapple C."/>
            <person name="Chatterji S."/>
            <person name="Chinwalla A."/>
            <person name="Civetta A."/>
            <person name="Clifton S.W."/>
            <person name="Comeron J.M."/>
            <person name="Costello J.C."/>
            <person name="Coyne J.A."/>
            <person name="Daub J."/>
            <person name="David R.G."/>
            <person name="Delcher A.L."/>
            <person name="Delehaunty K."/>
            <person name="Do C.B."/>
            <person name="Ebling H."/>
            <person name="Edwards K."/>
            <person name="Eickbush T."/>
            <person name="Evans J.D."/>
            <person name="Filipski A."/>
            <person name="Findeiss S."/>
            <person name="Freyhult E."/>
            <person name="Fulton L."/>
            <person name="Fulton R."/>
            <person name="Garcia A.C."/>
            <person name="Gardiner A."/>
            <person name="Garfield D.A."/>
            <person name="Garvin B.E."/>
            <person name="Gibson G."/>
            <person name="Gilbert D."/>
            <person name="Gnerre S."/>
            <person name="Godfrey J."/>
            <person name="Good R."/>
            <person name="Gotea V."/>
            <person name="Gravely B."/>
            <person name="Greenberg A.J."/>
            <person name="Griffiths-Jones S."/>
            <person name="Gross S."/>
            <person name="Guigo R."/>
            <person name="Gustafson E.A."/>
            <person name="Haerty W."/>
            <person name="Hahn M.W."/>
            <person name="Halligan D.L."/>
            <person name="Halpern A.L."/>
            <person name="Halter G.M."/>
            <person name="Han M.V."/>
            <person name="Heger A."/>
            <person name="Hillier L."/>
            <person name="Hinrichs A.S."/>
            <person name="Holmes I."/>
            <person name="Hoskins R.A."/>
            <person name="Hubisz M.J."/>
            <person name="Hultmark D."/>
            <person name="Huntley M.A."/>
            <person name="Jaffe D.B."/>
            <person name="Jagadeeshan S."/>
            <person name="Jeck W.R."/>
            <person name="Johnson J."/>
            <person name="Jones C.D."/>
            <person name="Jordan W.C."/>
            <person name="Karpen G.H."/>
            <person name="Kataoka E."/>
            <person name="Keightley P.D."/>
            <person name="Kheradpour P."/>
            <person name="Kirkness E.F."/>
            <person name="Koerich L.B."/>
            <person name="Kristiansen K."/>
            <person name="Kudrna D."/>
            <person name="Kulathinal R.J."/>
            <person name="Kumar S."/>
            <person name="Kwok R."/>
            <person name="Lander E."/>
            <person name="Langley C.H."/>
            <person name="Lapoint R."/>
            <person name="Lazzaro B.P."/>
            <person name="Lee S.J."/>
            <person name="Levesque L."/>
            <person name="Li R."/>
            <person name="Lin C.F."/>
            <person name="Lin M.F."/>
            <person name="Lindblad-Toh K."/>
            <person name="Llopart A."/>
            <person name="Long M."/>
            <person name="Low L."/>
            <person name="Lozovsky E."/>
            <person name="Lu J."/>
            <person name="Luo M."/>
            <person name="Machado C.A."/>
            <person name="Makalowski W."/>
            <person name="Marzo M."/>
            <person name="Matsuda M."/>
            <person name="Matzkin L."/>
            <person name="McAllister B."/>
            <person name="McBride C.S."/>
            <person name="McKernan B."/>
            <person name="McKernan K."/>
            <person name="Mendez-Lago M."/>
            <person name="Minx P."/>
            <person name="Mollenhauer M.U."/>
            <person name="Montooth K."/>
            <person name="Mount S.M."/>
            <person name="Mu X."/>
            <person name="Myers E."/>
            <person name="Negre B."/>
            <person name="Newfeld S."/>
            <person name="Nielsen R."/>
            <person name="Noor M.A."/>
            <person name="O'Grady P."/>
            <person name="Pachter L."/>
            <person name="Papaceit M."/>
            <person name="Parisi M.J."/>
            <person name="Parisi M."/>
            <person name="Parts L."/>
            <person name="Pedersen J.S."/>
            <person name="Pesole G."/>
            <person name="Phillippy A.M."/>
            <person name="Ponting C.P."/>
            <person name="Pop M."/>
            <person name="Porcelli D."/>
            <person name="Powell J.R."/>
            <person name="Prohaska S."/>
            <person name="Pruitt K."/>
            <person name="Puig M."/>
            <person name="Quesneville H."/>
            <person name="Ram K.R."/>
            <person name="Rand D."/>
            <person name="Rasmussen M.D."/>
            <person name="Reed L.K."/>
            <person name="Reenan R."/>
            <person name="Reily A."/>
            <person name="Remington K.A."/>
            <person name="Rieger T.T."/>
            <person name="Ritchie M.G."/>
            <person name="Robin C."/>
            <person name="Rogers Y.H."/>
            <person name="Rohde C."/>
            <person name="Rozas J."/>
            <person name="Rubenfield M.J."/>
            <person name="Ruiz A."/>
            <person name="Russo S."/>
            <person name="Salzberg S.L."/>
            <person name="Sanchez-Gracia A."/>
            <person name="Saranga D.J."/>
            <person name="Sato H."/>
            <person name="Schaeffer S.W."/>
            <person name="Schatz M.C."/>
            <person name="Schlenke T."/>
            <person name="Schwartz R."/>
            <person name="Segarra C."/>
            <person name="Singh R.S."/>
            <person name="Sirot L."/>
            <person name="Sirota M."/>
            <person name="Sisneros N.B."/>
            <person name="Smith C.D."/>
            <person name="Smith T.F."/>
            <person name="Spieth J."/>
            <person name="Stage D.E."/>
            <person name="Stark A."/>
            <person name="Stephan W."/>
            <person name="Strausberg R.L."/>
            <person name="Strempel S."/>
            <person name="Sturgill D."/>
            <person name="Sutton G."/>
            <person name="Sutton G.G."/>
            <person name="Tao W."/>
            <person name="Teichmann S."/>
            <person name="Tobari Y.N."/>
            <person name="Tomimura Y."/>
            <person name="Tsolas J.M."/>
            <person name="Valente V.L."/>
            <person name="Venter E."/>
            <person name="Venter J.C."/>
            <person name="Vicario S."/>
            <person name="Vieira F.G."/>
            <person name="Vilella A.J."/>
            <person name="Villasante A."/>
            <person name="Walenz B."/>
            <person name="Wang J."/>
            <person name="Wasserman M."/>
            <person name="Watts T."/>
            <person name="Wilson D."/>
            <person name="Wilson R.K."/>
            <person name="Wing R.A."/>
            <person name="Wolfner M.F."/>
            <person name="Wong A."/>
            <person name="Wong G.K."/>
            <person name="Wu C.I."/>
            <person name="Wu G."/>
            <person name="Yamamoto D."/>
            <person name="Yang H.P."/>
            <person name="Yang S.P."/>
            <person name="Yorke J.A."/>
            <person name="Yoshida K."/>
            <person name="Zdobnov E."/>
            <person name="Zhang P."/>
            <person name="Zhang Y."/>
            <person name="Zimin A.V."/>
            <person name="Baldwin J."/>
            <person name="Abdouelleil A."/>
            <person name="Abdulkadir J."/>
            <person name="Abebe A."/>
            <person name="Abera B."/>
            <person name="Abreu J."/>
            <person name="Acer S.C."/>
            <person name="Aftuck L."/>
            <person name="Alexander A."/>
            <person name="An P."/>
            <person name="Anderson E."/>
            <person name="Anderson S."/>
            <person name="Arachi H."/>
            <person name="Azer M."/>
            <person name="Bachantsang P."/>
            <person name="Barry A."/>
            <person name="Bayul T."/>
            <person name="Berlin A."/>
            <person name="Bessette D."/>
            <person name="Bloom T."/>
            <person name="Blye J."/>
            <person name="Boguslavskiy L."/>
            <person name="Bonnet C."/>
            <person name="Boukhgalter B."/>
            <person name="Bourzgui I."/>
            <person name="Brown A."/>
            <person name="Cahill P."/>
            <person name="Channer S."/>
            <person name="Cheshatsang Y."/>
            <person name="Chuda L."/>
            <person name="Citroen M."/>
            <person name="Collymore A."/>
            <person name="Cooke P."/>
            <person name="Costello M."/>
            <person name="D'Aco K."/>
            <person name="Daza R."/>
            <person name="De Haan G."/>
            <person name="DeGray S."/>
            <person name="DeMaso C."/>
            <person name="Dhargay N."/>
            <person name="Dooley K."/>
            <person name="Dooley E."/>
            <person name="Doricent M."/>
            <person name="Dorje P."/>
            <person name="Dorjee K."/>
            <person name="Dupes A."/>
            <person name="Elong R."/>
            <person name="Falk J."/>
            <person name="Farina A."/>
            <person name="Faro S."/>
            <person name="Ferguson D."/>
            <person name="Fisher S."/>
            <person name="Foley C.D."/>
            <person name="Franke A."/>
            <person name="Friedrich D."/>
            <person name="Gadbois L."/>
            <person name="Gearin G."/>
            <person name="Gearin C.R."/>
            <person name="Giannoukos G."/>
            <person name="Goode T."/>
            <person name="Graham J."/>
            <person name="Grandbois E."/>
            <person name="Grewal S."/>
            <person name="Gyaltsen K."/>
            <person name="Hafez N."/>
            <person name="Hagos B."/>
            <person name="Hall J."/>
            <person name="Henson C."/>
            <person name="Hollinger A."/>
            <person name="Honan T."/>
            <person name="Huard M.D."/>
            <person name="Hughes L."/>
            <person name="Hurhula B."/>
            <person name="Husby M.E."/>
            <person name="Kamat A."/>
            <person name="Kanga B."/>
            <person name="Kashin S."/>
            <person name="Khazanovich D."/>
            <person name="Kisner P."/>
            <person name="Lance K."/>
            <person name="Lara M."/>
            <person name="Lee W."/>
            <person name="Lennon N."/>
            <person name="Letendre F."/>
            <person name="LeVine R."/>
            <person name="Lipovsky A."/>
            <person name="Liu X."/>
            <person name="Liu J."/>
            <person name="Liu S."/>
            <person name="Lokyitsang T."/>
            <person name="Lokyitsang Y."/>
            <person name="Lubonja R."/>
            <person name="Lui A."/>
            <person name="MacDonald P."/>
            <person name="Magnisalis V."/>
            <person name="Maru K."/>
            <person name="Matthews C."/>
            <person name="McCusker W."/>
            <person name="McDonough S."/>
            <person name="Mehta T."/>
            <person name="Meldrim J."/>
            <person name="Meneus L."/>
            <person name="Mihai O."/>
            <person name="Mihalev A."/>
            <person name="Mihova T."/>
            <person name="Mittelman R."/>
            <person name="Mlenga V."/>
            <person name="Montmayeur A."/>
            <person name="Mulrain L."/>
            <person name="Navidi A."/>
            <person name="Naylor J."/>
            <person name="Negash T."/>
            <person name="Nguyen T."/>
            <person name="Nguyen N."/>
            <person name="Nicol R."/>
            <person name="Norbu C."/>
            <person name="Norbu N."/>
            <person name="Novod N."/>
            <person name="O'Neill B."/>
            <person name="Osman S."/>
            <person name="Markiewicz E."/>
            <person name="Oyono O.L."/>
            <person name="Patti C."/>
            <person name="Phunkhang P."/>
            <person name="Pierre F."/>
            <person name="Priest M."/>
            <person name="Raghuraman S."/>
            <person name="Rege F."/>
            <person name="Reyes R."/>
            <person name="Rise C."/>
            <person name="Rogov P."/>
            <person name="Ross K."/>
            <person name="Ryan E."/>
            <person name="Settipalli S."/>
            <person name="Shea T."/>
            <person name="Sherpa N."/>
            <person name="Shi L."/>
            <person name="Shih D."/>
            <person name="Sparrow T."/>
            <person name="Spaulding J."/>
            <person name="Stalker J."/>
            <person name="Stange-Thomann N."/>
            <person name="Stavropoulos S."/>
            <person name="Stone C."/>
            <person name="Strader C."/>
            <person name="Tesfaye S."/>
            <person name="Thomson T."/>
            <person name="Thoulutsang Y."/>
            <person name="Thoulutsang D."/>
            <person name="Topham K."/>
            <person name="Topping I."/>
            <person name="Tsamla T."/>
            <person name="Vassiliev H."/>
            <person name="Vo A."/>
            <person name="Wangchuk T."/>
            <person name="Wangdi T."/>
            <person name="Weiand M."/>
            <person name="Wilkinson J."/>
            <person name="Wilson A."/>
            <person name="Yadav S."/>
            <person name="Young G."/>
            <person name="Yu Q."/>
            <person name="Zembek L."/>
            <person name="Zhong D."/>
            <person name="Zimmer A."/>
            <person name="Zwirko Z."/>
            <person name="Jaffe D.B."/>
            <person name="Alvarez P."/>
            <person name="Brockman W."/>
            <person name="Butler J."/>
            <person name="Chin C."/>
            <person name="Gnerre S."/>
            <person name="Grabherr M."/>
            <person name="Kleber M."/>
            <person name="Mauceli E."/>
            <person name="MacCallum I."/>
        </authorList>
    </citation>
    <scope>NUCLEOTIDE SEQUENCE [LARGE SCALE GENOMIC DNA]</scope>
    <source>
        <strain evidence="2">Rob3c / Tucson 14021-0248.25</strain>
    </source>
</reference>
<sequence>MKRNKIPTGVFRNFKCRWDQGSGHGDRGSGIWDLESGISGGLLKELHKMLDVAKKNEKNKKKKVVARSDGDSLT</sequence>